<dbReference type="Proteomes" id="UP000008722">
    <property type="component" value="Plasmid pOCEPR01"/>
</dbReference>
<evidence type="ECO:0000313" key="2">
    <source>
        <dbReference type="Proteomes" id="UP000008722"/>
    </source>
</evidence>
<dbReference type="RefSeq" id="WP_013449759.1">
    <property type="nucleotide sequence ID" value="NC_014753.1"/>
</dbReference>
<dbReference type="HOGENOM" id="CLU_1650390_0_0_0"/>
<keyword evidence="2" id="KW-1185">Reference proteome</keyword>
<dbReference type="AlphaFoldDB" id="E4UAK1"/>
<gene>
    <name evidence="1" type="ordered locus">Ocepr_2332</name>
</gene>
<protein>
    <submittedName>
        <fullName evidence="1">Uncharacterized protein</fullName>
    </submittedName>
</protein>
<proteinExistence type="predicted"/>
<dbReference type="KEGG" id="opr:Ocepr_2332"/>
<dbReference type="EMBL" id="CP002362">
    <property type="protein sequence ID" value="ADR37780.1"/>
    <property type="molecule type" value="Genomic_DNA"/>
</dbReference>
<geneLocation type="plasmid" evidence="1 2">
    <name>pOCEPR01</name>
</geneLocation>
<organism evidence="1 2">
    <name type="scientific">Oceanithermus profundus (strain DSM 14977 / NBRC 100410 / VKM B-2274 / 506)</name>
    <dbReference type="NCBI Taxonomy" id="670487"/>
    <lineage>
        <taxon>Bacteria</taxon>
        <taxon>Thermotogati</taxon>
        <taxon>Deinococcota</taxon>
        <taxon>Deinococci</taxon>
        <taxon>Thermales</taxon>
        <taxon>Thermaceae</taxon>
        <taxon>Oceanithermus</taxon>
    </lineage>
</organism>
<evidence type="ECO:0000313" key="1">
    <source>
        <dbReference type="EMBL" id="ADR37780.1"/>
    </source>
</evidence>
<sequence length="160" mass="17672">MDEVQKQAIERVRGLAAMVDAGNFDEIVTRPNGVHEGYVVVGGERRAVFSTGPEAFFDPEAVLEVHDRGDGPAARPGQLTQLRNLRYPGPMPRTEEGATRLLEFWQTYYVNVVRNHLSPTQGQLQALANFGYDGPTPATRDEAKRLLAAIQAERRKAKAA</sequence>
<keyword evidence="1" id="KW-0614">Plasmid</keyword>
<name>E4UAK1_OCEP5</name>
<reference evidence="1 2" key="2">
    <citation type="journal article" date="2011" name="Stand. Genomic Sci.">
        <title>Complete genome sequence of Oceanithermus profundus type strain (506).</title>
        <authorList>
            <person name="Pati A."/>
            <person name="Zhang X."/>
            <person name="Lapidus A."/>
            <person name="Nolan M."/>
            <person name="Lucas S."/>
            <person name="Del Rio T.G."/>
            <person name="Tice H."/>
            <person name="Cheng J.F."/>
            <person name="Tapia R."/>
            <person name="Han C."/>
            <person name="Goodwin L."/>
            <person name="Pitluck S."/>
            <person name="Liolios K."/>
            <person name="Pagani I."/>
            <person name="Ivanova N."/>
            <person name="Mavromatis K."/>
            <person name="Chen A."/>
            <person name="Palaniappan K."/>
            <person name="Hauser L."/>
            <person name="Jeffries C.D."/>
            <person name="Brambilla E.M."/>
            <person name="Rohl A."/>
            <person name="Mwirichia R."/>
            <person name="Rohde M."/>
            <person name="Tindall B.J."/>
            <person name="Sikorski J."/>
            <person name="Wirth R."/>
            <person name="Goker M."/>
            <person name="Woyke T."/>
            <person name="Detter J.C."/>
            <person name="Bristow J."/>
            <person name="Eisen J.A."/>
            <person name="Markowitz V."/>
            <person name="Hugenholtz P."/>
            <person name="Kyrpides N.C."/>
            <person name="Klenk H.P."/>
            <person name="Land M."/>
        </authorList>
    </citation>
    <scope>NUCLEOTIDE SEQUENCE [LARGE SCALE GENOMIC DNA]</scope>
    <source>
        <strain evidence="2">DSM 14977 / NBRC 100410 / VKM B-2274 / 506</strain>
        <plasmid evidence="2">Plasmid pOCEPR01</plasmid>
    </source>
</reference>
<reference evidence="2" key="1">
    <citation type="submission" date="2010-11" db="EMBL/GenBank/DDBJ databases">
        <title>The complete sequence of plasmid of Oceanithermus profundus DSM 14977.</title>
        <authorList>
            <consortium name="US DOE Joint Genome Institute (JGI-PGF)"/>
            <person name="Lucas S."/>
            <person name="Copeland A."/>
            <person name="Lapidus A."/>
            <person name="Bruce D."/>
            <person name="Goodwin L."/>
            <person name="Pitluck S."/>
            <person name="Kyrpides N."/>
            <person name="Mavromatis K."/>
            <person name="Pagani I."/>
            <person name="Ivanova N."/>
            <person name="Zhang X."/>
            <person name="Brettin T."/>
            <person name="Detter J.C."/>
            <person name="Tapia R."/>
            <person name="Han C."/>
            <person name="Land M."/>
            <person name="Hauser L."/>
            <person name="Markowitz V."/>
            <person name="Cheng J.-F."/>
            <person name="Hugenholtz P."/>
            <person name="Woyke T."/>
            <person name="Wu D."/>
            <person name="Tindall B."/>
            <person name="Faehnrich R."/>
            <person name="Brambilla E."/>
            <person name="Klenk H.-P."/>
            <person name="Eisen J.A."/>
        </authorList>
    </citation>
    <scope>NUCLEOTIDE SEQUENCE [LARGE SCALE GENOMIC DNA]</scope>
    <source>
        <strain evidence="2">DSM 14977 / NBRC 100410 / VKM B-2274 / 506</strain>
        <plasmid evidence="2">Plasmid pOCEPR01</plasmid>
    </source>
</reference>
<accession>E4UAK1</accession>